<proteinExistence type="inferred from homology"/>
<keyword evidence="5" id="KW-0028">Amino-acid biosynthesis</keyword>
<dbReference type="PIRSF" id="PIRSF000193">
    <property type="entry name" value="Pyrrol-5-carb_rd"/>
    <property type="match status" value="1"/>
</dbReference>
<evidence type="ECO:0000313" key="10">
    <source>
        <dbReference type="EMBL" id="GGA02069.1"/>
    </source>
</evidence>
<evidence type="ECO:0000313" key="11">
    <source>
        <dbReference type="Proteomes" id="UP000616114"/>
    </source>
</evidence>
<reference evidence="10" key="1">
    <citation type="journal article" date="2014" name="Int. J. Syst. Evol. Microbiol.">
        <title>Complete genome sequence of Corynebacterium casei LMG S-19264T (=DSM 44701T), isolated from a smear-ripened cheese.</title>
        <authorList>
            <consortium name="US DOE Joint Genome Institute (JGI-PGF)"/>
            <person name="Walter F."/>
            <person name="Albersmeier A."/>
            <person name="Kalinowski J."/>
            <person name="Ruckert C."/>
        </authorList>
    </citation>
    <scope>NUCLEOTIDE SEQUENCE</scope>
    <source>
        <strain evidence="10">CGMCC 1.12785</strain>
    </source>
</reference>
<dbReference type="Gene3D" id="1.10.3730.10">
    <property type="entry name" value="ProC C-terminal domain-like"/>
    <property type="match status" value="1"/>
</dbReference>
<dbReference type="EMBL" id="BMFY01000001">
    <property type="protein sequence ID" value="GGA02069.1"/>
    <property type="molecule type" value="Genomic_DNA"/>
</dbReference>
<dbReference type="FunFam" id="1.10.3730.10:FF:000001">
    <property type="entry name" value="Pyrroline-5-carboxylate reductase"/>
    <property type="match status" value="1"/>
</dbReference>
<dbReference type="HAMAP" id="MF_01925">
    <property type="entry name" value="P5C_reductase"/>
    <property type="match status" value="1"/>
</dbReference>
<dbReference type="AlphaFoldDB" id="A0A8J2XID2"/>
<evidence type="ECO:0000259" key="8">
    <source>
        <dbReference type="Pfam" id="PF03807"/>
    </source>
</evidence>
<dbReference type="GO" id="GO:0004735">
    <property type="term" value="F:pyrroline-5-carboxylate reductase activity"/>
    <property type="evidence" value="ECO:0007669"/>
    <property type="project" value="UniProtKB-UniRule"/>
</dbReference>
<dbReference type="Pfam" id="PF03807">
    <property type="entry name" value="F420_oxidored"/>
    <property type="match status" value="1"/>
</dbReference>
<keyword evidence="11" id="KW-1185">Reference proteome</keyword>
<comment type="catalytic activity">
    <reaction evidence="5">
        <text>L-proline + NADP(+) = (S)-1-pyrroline-5-carboxylate + NADPH + 2 H(+)</text>
        <dbReference type="Rhea" id="RHEA:14109"/>
        <dbReference type="ChEBI" id="CHEBI:15378"/>
        <dbReference type="ChEBI" id="CHEBI:17388"/>
        <dbReference type="ChEBI" id="CHEBI:57783"/>
        <dbReference type="ChEBI" id="CHEBI:58349"/>
        <dbReference type="ChEBI" id="CHEBI:60039"/>
        <dbReference type="EC" id="1.5.1.2"/>
    </reaction>
</comment>
<protein>
    <recommendedName>
        <fullName evidence="5 6">Pyrroline-5-carboxylate reductase</fullName>
        <shortName evidence="5">P5C reductase</shortName>
        <shortName evidence="5">P5CR</shortName>
        <ecNumber evidence="5 6">1.5.1.2</ecNumber>
    </recommendedName>
    <alternativeName>
        <fullName evidence="5">PCA reductase</fullName>
    </alternativeName>
</protein>
<evidence type="ECO:0000256" key="5">
    <source>
        <dbReference type="HAMAP-Rule" id="MF_01925"/>
    </source>
</evidence>
<dbReference type="GO" id="GO:0005737">
    <property type="term" value="C:cytoplasm"/>
    <property type="evidence" value="ECO:0007669"/>
    <property type="project" value="UniProtKB-SubCell"/>
</dbReference>
<dbReference type="PANTHER" id="PTHR11645">
    <property type="entry name" value="PYRROLINE-5-CARBOXYLATE REDUCTASE"/>
    <property type="match status" value="1"/>
</dbReference>
<evidence type="ECO:0000256" key="3">
    <source>
        <dbReference type="ARBA" id="ARBA00023002"/>
    </source>
</evidence>
<feature type="domain" description="Pyrroline-5-carboxylate reductase dimerisation" evidence="9">
    <location>
        <begin position="167"/>
        <end position="271"/>
    </location>
</feature>
<dbReference type="PANTHER" id="PTHR11645:SF0">
    <property type="entry name" value="PYRROLINE-5-CARBOXYLATE REDUCTASE 3"/>
    <property type="match status" value="1"/>
</dbReference>
<keyword evidence="3 5" id="KW-0560">Oxidoreductase</keyword>
<dbReference type="InterPro" id="IPR029036">
    <property type="entry name" value="P5CR_dimer"/>
</dbReference>
<evidence type="ECO:0000256" key="7">
    <source>
        <dbReference type="PIRSR" id="PIRSR000193-1"/>
    </source>
</evidence>
<feature type="binding site" evidence="7">
    <location>
        <position position="61"/>
    </location>
    <ligand>
        <name>NADPH</name>
        <dbReference type="ChEBI" id="CHEBI:57783"/>
    </ligand>
</feature>
<dbReference type="GO" id="GO:0055129">
    <property type="term" value="P:L-proline biosynthetic process"/>
    <property type="evidence" value="ECO:0007669"/>
    <property type="project" value="UniProtKB-UniRule"/>
</dbReference>
<dbReference type="Proteomes" id="UP000616114">
    <property type="component" value="Unassembled WGS sequence"/>
</dbReference>
<gene>
    <name evidence="5 10" type="primary">proC</name>
    <name evidence="10" type="ORF">GCM10011333_00740</name>
</gene>
<dbReference type="InterPro" id="IPR008927">
    <property type="entry name" value="6-PGluconate_DH-like_C_sf"/>
</dbReference>
<dbReference type="UniPathway" id="UPA00098">
    <property type="reaction ID" value="UER00361"/>
</dbReference>
<dbReference type="NCBIfam" id="TIGR00112">
    <property type="entry name" value="proC"/>
    <property type="match status" value="1"/>
</dbReference>
<keyword evidence="2 5" id="KW-0521">NADP</keyword>
<evidence type="ECO:0000256" key="4">
    <source>
        <dbReference type="ARBA" id="ARBA00058118"/>
    </source>
</evidence>
<keyword evidence="5" id="KW-0963">Cytoplasm</keyword>
<dbReference type="InterPro" id="IPR000304">
    <property type="entry name" value="Pyrroline-COOH_reductase"/>
</dbReference>
<evidence type="ECO:0000259" key="9">
    <source>
        <dbReference type="Pfam" id="PF14748"/>
    </source>
</evidence>
<dbReference type="RefSeq" id="WP_188548942.1">
    <property type="nucleotide sequence ID" value="NZ_BMFY01000001.1"/>
</dbReference>
<name>A0A8J2XID2_9MICO</name>
<comment type="pathway">
    <text evidence="5">Amino-acid biosynthesis; L-proline biosynthesis; L-proline from L-glutamate 5-semialdehyde: step 1/1.</text>
</comment>
<accession>A0A8J2XID2</accession>
<dbReference type="EC" id="1.5.1.2" evidence="5 6"/>
<keyword evidence="5" id="KW-0641">Proline biosynthesis</keyword>
<dbReference type="Pfam" id="PF14748">
    <property type="entry name" value="P5CR_dimer"/>
    <property type="match status" value="1"/>
</dbReference>
<dbReference type="SUPFAM" id="SSF48179">
    <property type="entry name" value="6-phosphogluconate dehydrogenase C-terminal domain-like"/>
    <property type="match status" value="1"/>
</dbReference>
<organism evidence="10 11">
    <name type="scientific">Sediminivirga luteola</name>
    <dbReference type="NCBI Taxonomy" id="1774748"/>
    <lineage>
        <taxon>Bacteria</taxon>
        <taxon>Bacillati</taxon>
        <taxon>Actinomycetota</taxon>
        <taxon>Actinomycetes</taxon>
        <taxon>Micrococcales</taxon>
        <taxon>Brevibacteriaceae</taxon>
        <taxon>Sediminivirga</taxon>
    </lineage>
</organism>
<evidence type="ECO:0000256" key="2">
    <source>
        <dbReference type="ARBA" id="ARBA00022857"/>
    </source>
</evidence>
<dbReference type="Gene3D" id="3.40.50.720">
    <property type="entry name" value="NAD(P)-binding Rossmann-like Domain"/>
    <property type="match status" value="1"/>
</dbReference>
<evidence type="ECO:0000256" key="6">
    <source>
        <dbReference type="NCBIfam" id="TIGR00112"/>
    </source>
</evidence>
<feature type="domain" description="Pyrroline-5-carboxylate reductase catalytic N-terminal" evidence="8">
    <location>
        <begin position="4"/>
        <end position="102"/>
    </location>
</feature>
<dbReference type="SUPFAM" id="SSF51735">
    <property type="entry name" value="NAD(P)-binding Rossmann-fold domains"/>
    <property type="match status" value="1"/>
</dbReference>
<sequence>MTQLAFIGAGSMGSALIEGLLAGGHPVDGITATTGSAASAQALHDRLGVQAVALADDADANRRLASGADIVILGVKPWMIRETLAGLGPLRADQVLVSVAAGITIGTLRDLSGEAPVVRLMPNTPTAIGLGASSLSVADDPSPAEEAAADRVTELFAPTGVIVRLPEDQIPAMTGIAGSGTAYFYHLAEVLIEAGVREGLDRETAVRLVHATAHGAGAMLARGADDAGTLRGKVTSKGGTTAAALAVFAEAGFPEVAHRAVKAAADRAREMAAE</sequence>
<comment type="caution">
    <text evidence="10">The sequence shown here is derived from an EMBL/GenBank/DDBJ whole genome shotgun (WGS) entry which is preliminary data.</text>
</comment>
<dbReference type="InterPro" id="IPR036291">
    <property type="entry name" value="NAD(P)-bd_dom_sf"/>
</dbReference>
<evidence type="ECO:0000256" key="1">
    <source>
        <dbReference type="ARBA" id="ARBA00005525"/>
    </source>
</evidence>
<dbReference type="InterPro" id="IPR028939">
    <property type="entry name" value="P5C_Rdtase_cat_N"/>
</dbReference>
<feature type="binding site" evidence="7">
    <location>
        <begin position="7"/>
        <end position="12"/>
    </location>
    <ligand>
        <name>NADP(+)</name>
        <dbReference type="ChEBI" id="CHEBI:58349"/>
    </ligand>
</feature>
<comment type="catalytic activity">
    <reaction evidence="5">
        <text>L-proline + NAD(+) = (S)-1-pyrroline-5-carboxylate + NADH + 2 H(+)</text>
        <dbReference type="Rhea" id="RHEA:14105"/>
        <dbReference type="ChEBI" id="CHEBI:15378"/>
        <dbReference type="ChEBI" id="CHEBI:17388"/>
        <dbReference type="ChEBI" id="CHEBI:57540"/>
        <dbReference type="ChEBI" id="CHEBI:57945"/>
        <dbReference type="ChEBI" id="CHEBI:60039"/>
        <dbReference type="EC" id="1.5.1.2"/>
    </reaction>
</comment>
<comment type="similarity">
    <text evidence="1 5">Belongs to the pyrroline-5-carboxylate reductase family.</text>
</comment>
<comment type="subcellular location">
    <subcellularLocation>
        <location evidence="5">Cytoplasm</location>
    </subcellularLocation>
</comment>
<reference evidence="10" key="2">
    <citation type="submission" date="2020-09" db="EMBL/GenBank/DDBJ databases">
        <authorList>
            <person name="Sun Q."/>
            <person name="Zhou Y."/>
        </authorList>
    </citation>
    <scope>NUCLEOTIDE SEQUENCE</scope>
    <source>
        <strain evidence="10">CGMCC 1.12785</strain>
    </source>
</reference>
<comment type="function">
    <text evidence="4 5">Catalyzes the reduction of 1-pyrroline-5-carboxylate (PCA) to L-proline.</text>
</comment>